<dbReference type="EMBL" id="CM037159">
    <property type="protein sequence ID" value="KAH7867101.1"/>
    <property type="molecule type" value="Genomic_DNA"/>
</dbReference>
<name>A0ACB7ZNL1_9ERIC</name>
<sequence length="638" mass="71665">MDNGQRQGNTTQEYDHLDWHKVNNYPAAASFPVSLSPMPENNNQFVFPSTTTLPLPENRLPTFPHNIQINPYHPLPKTAFPNNNTAYDPTTLEADFSRLNLLSTPSRSPYGGIGSFDRSFLRNLSDSQLDYSNTDFNLQRMRVADAVRGQTGLYMEPHGFPDLGEEGFGLTGLNPSSQLSYGIGGLNRWNRAVNQQNGFYDVGGYGAPSNPNRNGFSSVYDTGYGAPVNLNNRNGFQSAYDTGYGAPSNRNMFQSAYENRTRVDTGYRRRGRSGNGSGADNSGGGARSSSQGNSSSTLSERLNTLPFEQWRGHIVFLAKDQHGYAFLKKKIEEGRKEEVEMIFMEVKDHVRELMVDQYGNYPIQKIFEVCSEEQMTQMLLLVVMDEHYLMSICVDTHGTRAMQKMLEHLSTPDQVSVVMSVLSRNAVTLTKSMSGYRVIERCLKSFTNEQNRHLLHVVAENCADIAMDQAGCCVLQQCVLHSEGEPRQRLITRIISNTLILSENIYGNYVVQYILGMKVPHFTESIMAQLAGSYVTLAMNKYGSNVVERCIRDADEEQATRIIKEIVNSPNFLMVLQDPFGNYVTQTALEIAKGALRHAILGLIQFHYPYLHSHPHGKRVLAKTRGNGKHHRGYDCRR</sequence>
<reference evidence="1 2" key="1">
    <citation type="journal article" date="2021" name="Hortic Res">
        <title>High-quality reference genome and annotation aids understanding of berry development for evergreen blueberry (Vaccinium darrowii).</title>
        <authorList>
            <person name="Yu J."/>
            <person name="Hulse-Kemp A.M."/>
            <person name="Babiker E."/>
            <person name="Staton M."/>
        </authorList>
    </citation>
    <scope>NUCLEOTIDE SEQUENCE [LARGE SCALE GENOMIC DNA]</scope>
    <source>
        <strain evidence="2">cv. NJ 8807/NJ 8810</strain>
        <tissue evidence="1">Young leaf</tissue>
    </source>
</reference>
<evidence type="ECO:0000313" key="2">
    <source>
        <dbReference type="Proteomes" id="UP000828048"/>
    </source>
</evidence>
<organism evidence="1 2">
    <name type="scientific">Vaccinium darrowii</name>
    <dbReference type="NCBI Taxonomy" id="229202"/>
    <lineage>
        <taxon>Eukaryota</taxon>
        <taxon>Viridiplantae</taxon>
        <taxon>Streptophyta</taxon>
        <taxon>Embryophyta</taxon>
        <taxon>Tracheophyta</taxon>
        <taxon>Spermatophyta</taxon>
        <taxon>Magnoliopsida</taxon>
        <taxon>eudicotyledons</taxon>
        <taxon>Gunneridae</taxon>
        <taxon>Pentapetalae</taxon>
        <taxon>asterids</taxon>
        <taxon>Ericales</taxon>
        <taxon>Ericaceae</taxon>
        <taxon>Vaccinioideae</taxon>
        <taxon>Vaccinieae</taxon>
        <taxon>Vaccinium</taxon>
    </lineage>
</organism>
<gene>
    <name evidence="1" type="ORF">Vadar_028866</name>
</gene>
<proteinExistence type="predicted"/>
<protein>
    <submittedName>
        <fullName evidence="1">Uncharacterized protein</fullName>
    </submittedName>
</protein>
<evidence type="ECO:0000313" key="1">
    <source>
        <dbReference type="EMBL" id="KAH7867101.1"/>
    </source>
</evidence>
<accession>A0ACB7ZNL1</accession>
<comment type="caution">
    <text evidence="1">The sequence shown here is derived from an EMBL/GenBank/DDBJ whole genome shotgun (WGS) entry which is preliminary data.</text>
</comment>
<dbReference type="Proteomes" id="UP000828048">
    <property type="component" value="Chromosome 9"/>
</dbReference>
<keyword evidence="2" id="KW-1185">Reference proteome</keyword>